<dbReference type="GeneID" id="116298034"/>
<feature type="transmembrane region" description="Helical" evidence="8">
    <location>
        <begin position="108"/>
        <end position="127"/>
    </location>
</feature>
<keyword evidence="5 8" id="KW-0472">Membrane</keyword>
<feature type="transmembrane region" description="Helical" evidence="8">
    <location>
        <begin position="309"/>
        <end position="331"/>
    </location>
</feature>
<accession>A0A6P8I324</accession>
<name>A0A6P8I324_ACTTE</name>
<dbReference type="Proteomes" id="UP000515163">
    <property type="component" value="Unplaced"/>
</dbReference>
<keyword evidence="4" id="KW-0297">G-protein coupled receptor</keyword>
<evidence type="ECO:0000256" key="7">
    <source>
        <dbReference type="ARBA" id="ARBA00023224"/>
    </source>
</evidence>
<dbReference type="GO" id="GO:0005886">
    <property type="term" value="C:plasma membrane"/>
    <property type="evidence" value="ECO:0007669"/>
    <property type="project" value="TreeGrafter"/>
</dbReference>
<dbReference type="PROSITE" id="PS50262">
    <property type="entry name" value="G_PROTEIN_RECEP_F1_2"/>
    <property type="match status" value="1"/>
</dbReference>
<dbReference type="InParanoid" id="A0A6P8I324"/>
<dbReference type="SUPFAM" id="SSF81321">
    <property type="entry name" value="Family A G protein-coupled receptor-like"/>
    <property type="match status" value="1"/>
</dbReference>
<keyword evidence="3 8" id="KW-1133">Transmembrane helix</keyword>
<reference evidence="11" key="1">
    <citation type="submission" date="2025-08" db="UniProtKB">
        <authorList>
            <consortium name="RefSeq"/>
        </authorList>
    </citation>
    <scope>IDENTIFICATION</scope>
    <source>
        <tissue evidence="11">Tentacle</tissue>
    </source>
</reference>
<keyword evidence="2 8" id="KW-0812">Transmembrane</keyword>
<dbReference type="Pfam" id="PF00001">
    <property type="entry name" value="7tm_1"/>
    <property type="match status" value="1"/>
</dbReference>
<feature type="transmembrane region" description="Helical" evidence="8">
    <location>
        <begin position="351"/>
        <end position="369"/>
    </location>
</feature>
<dbReference type="PANTHER" id="PTHR45695:SF9">
    <property type="entry name" value="LEUCOKININ RECEPTOR"/>
    <property type="match status" value="1"/>
</dbReference>
<protein>
    <submittedName>
        <fullName evidence="11">Beta-1 adrenergic receptor-like</fullName>
    </submittedName>
</protein>
<dbReference type="AlphaFoldDB" id="A0A6P8I324"/>
<evidence type="ECO:0000259" key="9">
    <source>
        <dbReference type="PROSITE" id="PS50262"/>
    </source>
</evidence>
<evidence type="ECO:0000256" key="5">
    <source>
        <dbReference type="ARBA" id="ARBA00023136"/>
    </source>
</evidence>
<dbReference type="Gene3D" id="1.20.1070.10">
    <property type="entry name" value="Rhodopsin 7-helix transmembrane proteins"/>
    <property type="match status" value="1"/>
</dbReference>
<dbReference type="PANTHER" id="PTHR45695">
    <property type="entry name" value="LEUCOKININ RECEPTOR-RELATED"/>
    <property type="match status" value="1"/>
</dbReference>
<feature type="transmembrane region" description="Helical" evidence="8">
    <location>
        <begin position="34"/>
        <end position="54"/>
    </location>
</feature>
<dbReference type="RefSeq" id="XP_031562233.1">
    <property type="nucleotide sequence ID" value="XM_031706373.1"/>
</dbReference>
<evidence type="ECO:0000256" key="4">
    <source>
        <dbReference type="ARBA" id="ARBA00023040"/>
    </source>
</evidence>
<keyword evidence="6" id="KW-0675">Receptor</keyword>
<keyword evidence="10" id="KW-1185">Reference proteome</keyword>
<dbReference type="OrthoDB" id="6076970at2759"/>
<evidence type="ECO:0000256" key="6">
    <source>
        <dbReference type="ARBA" id="ARBA00023170"/>
    </source>
</evidence>
<dbReference type="InterPro" id="IPR000276">
    <property type="entry name" value="GPCR_Rhodpsn"/>
</dbReference>
<dbReference type="InterPro" id="IPR017452">
    <property type="entry name" value="GPCR_Rhodpsn_7TM"/>
</dbReference>
<comment type="subcellular location">
    <subcellularLocation>
        <location evidence="1">Membrane</location>
        <topology evidence="1">Multi-pass membrane protein</topology>
    </subcellularLocation>
</comment>
<gene>
    <name evidence="11" type="primary">LOC116298034</name>
</gene>
<evidence type="ECO:0000256" key="2">
    <source>
        <dbReference type="ARBA" id="ARBA00022692"/>
    </source>
</evidence>
<dbReference type="PRINTS" id="PR00237">
    <property type="entry name" value="GPCRRHODOPSN"/>
</dbReference>
<dbReference type="KEGG" id="aten:116298034"/>
<evidence type="ECO:0000256" key="3">
    <source>
        <dbReference type="ARBA" id="ARBA00022989"/>
    </source>
</evidence>
<sequence>MNNSSVSSNCVNGSCKVGSGNVEQPFKEPTELQVFSLILLGLVILTSLLGNILVIKALLEMIRKPFVYCLVTNLAVSELINTICIPFAVSYLEMGTWVYGDFLCKIMIPMQVTSATVVTTTIAMISIRRFQLVTSRGMNFPSSRKGMWLVILGIWMFGIATSLPLFIFHQVVRVSGPASTDYESLSFCVERYPSDSPYEWPSKTSSRYSIARIFLCFVAPVLIMIISYGAVTVNIKKHIRHIAKSARGRVDSMQSNTRATDCNIDIRASSPPYPQMVPLRDIATRSQEDKTSSPARTEMKALLDQESDLIRMFYIIIFIFIVFYLPFQIFYLLHLLRLVEEGKYGFFIRKYLLLLTCFPSALHPLCYGTKSRFYAKAFKKLILCKR</sequence>
<dbReference type="GO" id="GO:0004930">
    <property type="term" value="F:G protein-coupled receptor activity"/>
    <property type="evidence" value="ECO:0007669"/>
    <property type="project" value="UniProtKB-KW"/>
</dbReference>
<feature type="transmembrane region" description="Helical" evidence="8">
    <location>
        <begin position="148"/>
        <end position="168"/>
    </location>
</feature>
<feature type="domain" description="G-protein coupled receptors family 1 profile" evidence="9">
    <location>
        <begin position="50"/>
        <end position="367"/>
    </location>
</feature>
<keyword evidence="7" id="KW-0807">Transducer</keyword>
<proteinExistence type="predicted"/>
<feature type="transmembrane region" description="Helical" evidence="8">
    <location>
        <begin position="66"/>
        <end position="88"/>
    </location>
</feature>
<evidence type="ECO:0000256" key="8">
    <source>
        <dbReference type="SAM" id="Phobius"/>
    </source>
</evidence>
<feature type="transmembrane region" description="Helical" evidence="8">
    <location>
        <begin position="210"/>
        <end position="231"/>
    </location>
</feature>
<evidence type="ECO:0000256" key="1">
    <source>
        <dbReference type="ARBA" id="ARBA00004141"/>
    </source>
</evidence>
<evidence type="ECO:0000313" key="10">
    <source>
        <dbReference type="Proteomes" id="UP000515163"/>
    </source>
</evidence>
<organism evidence="10 11">
    <name type="scientific">Actinia tenebrosa</name>
    <name type="common">Australian red waratah sea anemone</name>
    <dbReference type="NCBI Taxonomy" id="6105"/>
    <lineage>
        <taxon>Eukaryota</taxon>
        <taxon>Metazoa</taxon>
        <taxon>Cnidaria</taxon>
        <taxon>Anthozoa</taxon>
        <taxon>Hexacorallia</taxon>
        <taxon>Actiniaria</taxon>
        <taxon>Actiniidae</taxon>
        <taxon>Actinia</taxon>
    </lineage>
</organism>
<evidence type="ECO:0000313" key="11">
    <source>
        <dbReference type="RefSeq" id="XP_031562233.1"/>
    </source>
</evidence>